<dbReference type="SMR" id="A0AB38VRI9"/>
<dbReference type="AlphaFoldDB" id="A0AB38VRI9"/>
<gene>
    <name evidence="2" type="ORF">NCTC8184_01830</name>
</gene>
<feature type="domain" description="SpaA-like prealbumin fold" evidence="1">
    <location>
        <begin position="91"/>
        <end position="182"/>
    </location>
</feature>
<dbReference type="EMBL" id="LR134265">
    <property type="protein sequence ID" value="VED65770.1"/>
    <property type="molecule type" value="Genomic_DNA"/>
</dbReference>
<name>A0AB38VRI9_STRAG</name>
<evidence type="ECO:0000259" key="1">
    <source>
        <dbReference type="Pfam" id="PF17802"/>
    </source>
</evidence>
<accession>A0AB38VRI9</accession>
<protein>
    <submittedName>
        <fullName evidence="2">Fibronectin-binding protein</fullName>
    </submittedName>
</protein>
<sequence length="212" mass="23333">MKPLGVIPYLLVARDPYSDRSRYLDPKVLSSSFGAFFPADNIKVAWSNNSSTLFTPPINANYTTQIQAIGTTIKSQIPESILTVTDKKSRKFSINKIDEAKEGLVGATFTLSKRTTVAADHQVQGDFIPVSKETTVGRTTLTFDNLKPGFYDLKETKAPNAYVLDPKTYVVVVQNSGKTTIVDEANFKEADYPMADNTSHVECVALLQRSKG</sequence>
<dbReference type="InterPro" id="IPR041033">
    <property type="entry name" value="SpaA_PFL_dom_1"/>
</dbReference>
<organism evidence="2 3">
    <name type="scientific">Streptococcus agalactiae</name>
    <dbReference type="NCBI Taxonomy" id="1311"/>
    <lineage>
        <taxon>Bacteria</taxon>
        <taxon>Bacillati</taxon>
        <taxon>Bacillota</taxon>
        <taxon>Bacilli</taxon>
        <taxon>Lactobacillales</taxon>
        <taxon>Streptococcaceae</taxon>
        <taxon>Streptococcus</taxon>
    </lineage>
</organism>
<evidence type="ECO:0000313" key="3">
    <source>
        <dbReference type="Proteomes" id="UP000268870"/>
    </source>
</evidence>
<dbReference type="Proteomes" id="UP000268870">
    <property type="component" value="Chromosome"/>
</dbReference>
<proteinExistence type="predicted"/>
<dbReference type="InterPro" id="IPR013783">
    <property type="entry name" value="Ig-like_fold"/>
</dbReference>
<dbReference type="Pfam" id="PF17802">
    <property type="entry name" value="SpaA"/>
    <property type="match status" value="1"/>
</dbReference>
<dbReference type="Gene3D" id="2.60.40.10">
    <property type="entry name" value="Immunoglobulins"/>
    <property type="match status" value="1"/>
</dbReference>
<evidence type="ECO:0000313" key="2">
    <source>
        <dbReference type="EMBL" id="VED65770.1"/>
    </source>
</evidence>
<reference evidence="2 3" key="1">
    <citation type="submission" date="2018-12" db="EMBL/GenBank/DDBJ databases">
        <authorList>
            <consortium name="Pathogen Informatics"/>
        </authorList>
    </citation>
    <scope>NUCLEOTIDE SEQUENCE [LARGE SCALE GENOMIC DNA]</scope>
    <source>
        <strain evidence="2 3">NCTC8184</strain>
    </source>
</reference>